<comment type="caution">
    <text evidence="2">The sequence shown here is derived from an EMBL/GenBank/DDBJ whole genome shotgun (WGS) entry which is preliminary data.</text>
</comment>
<dbReference type="Proteomes" id="UP000265354">
    <property type="component" value="Unassembled WGS sequence"/>
</dbReference>
<sequence>MEAGVEAGVEAEAGVKKDGVCGSDGKVIALSGRKAGGTSASRAGHAAKGVDGGIPDATILRTPDPGPRTPCTEPRAPFTVHRAAGGGPVVLNRPAGRRR</sequence>
<reference evidence="2 3" key="1">
    <citation type="submission" date="2018-07" db="EMBL/GenBank/DDBJ databases">
        <title>Whole Genome Shotgun Sequence of Streptomyces spongiicola strain 531S.</title>
        <authorList>
            <person name="Dohra H."/>
            <person name="Kodani S."/>
        </authorList>
    </citation>
    <scope>NUCLEOTIDE SEQUENCE [LARGE SCALE GENOMIC DNA]</scope>
    <source>
        <strain evidence="2 3">531S</strain>
    </source>
</reference>
<gene>
    <name evidence="2" type="ORF">SSP531S_05820</name>
</gene>
<feature type="region of interest" description="Disordered" evidence="1">
    <location>
        <begin position="33"/>
        <end position="99"/>
    </location>
</feature>
<proteinExistence type="predicted"/>
<evidence type="ECO:0000256" key="1">
    <source>
        <dbReference type="SAM" id="MobiDB-lite"/>
    </source>
</evidence>
<dbReference type="AlphaFoldDB" id="A0A388SRC7"/>
<evidence type="ECO:0000313" key="2">
    <source>
        <dbReference type="EMBL" id="GBP99187.1"/>
    </source>
</evidence>
<dbReference type="EMBL" id="BGZL01000002">
    <property type="protein sequence ID" value="GBP99187.1"/>
    <property type="molecule type" value="Genomic_DNA"/>
</dbReference>
<evidence type="ECO:0000313" key="3">
    <source>
        <dbReference type="Proteomes" id="UP000265354"/>
    </source>
</evidence>
<organism evidence="2 3">
    <name type="scientific">Streptomyces spongiicola</name>
    <dbReference type="NCBI Taxonomy" id="1690221"/>
    <lineage>
        <taxon>Bacteria</taxon>
        <taxon>Bacillati</taxon>
        <taxon>Actinomycetota</taxon>
        <taxon>Actinomycetes</taxon>
        <taxon>Kitasatosporales</taxon>
        <taxon>Streptomycetaceae</taxon>
        <taxon>Streptomyces</taxon>
    </lineage>
</organism>
<accession>A0A388SRC7</accession>
<name>A0A388SRC7_9ACTN</name>
<protein>
    <submittedName>
        <fullName evidence="2">Uncharacterized protein</fullName>
    </submittedName>
</protein>